<organism evidence="3 4">
    <name type="scientific">Microvirga splendida</name>
    <dbReference type="NCBI Taxonomy" id="2795727"/>
    <lineage>
        <taxon>Bacteria</taxon>
        <taxon>Pseudomonadati</taxon>
        <taxon>Pseudomonadota</taxon>
        <taxon>Alphaproteobacteria</taxon>
        <taxon>Hyphomicrobiales</taxon>
        <taxon>Methylobacteriaceae</taxon>
        <taxon>Microvirga</taxon>
    </lineage>
</organism>
<keyword evidence="2" id="KW-0472">Membrane</keyword>
<protein>
    <submittedName>
        <fullName evidence="3">TIGR02588 family protein</fullName>
    </submittedName>
</protein>
<reference evidence="4" key="1">
    <citation type="submission" date="2020-12" db="EMBL/GenBank/DDBJ databases">
        <title>Hymenobacter sp.</title>
        <authorList>
            <person name="Kim M.K."/>
        </authorList>
    </citation>
    <scope>NUCLEOTIDE SEQUENCE [LARGE SCALE GENOMIC DNA]</scope>
    <source>
        <strain evidence="4">BT325</strain>
    </source>
</reference>
<dbReference type="RefSeq" id="WP_199050324.1">
    <property type="nucleotide sequence ID" value="NZ_JAELXT010000020.1"/>
</dbReference>
<gene>
    <name evidence="3" type="ORF">JAO75_16975</name>
</gene>
<dbReference type="EMBL" id="JAELXT010000020">
    <property type="protein sequence ID" value="MBJ6127097.1"/>
    <property type="molecule type" value="Genomic_DNA"/>
</dbReference>
<feature type="transmembrane region" description="Helical" evidence="2">
    <location>
        <begin position="29"/>
        <end position="51"/>
    </location>
</feature>
<comment type="caution">
    <text evidence="3">The sequence shown here is derived from an EMBL/GenBank/DDBJ whole genome shotgun (WGS) entry which is preliminary data.</text>
</comment>
<accession>A0ABS0Y488</accession>
<evidence type="ECO:0000256" key="2">
    <source>
        <dbReference type="SAM" id="Phobius"/>
    </source>
</evidence>
<evidence type="ECO:0000313" key="4">
    <source>
        <dbReference type="Proteomes" id="UP000620670"/>
    </source>
</evidence>
<dbReference type="InterPro" id="IPR013417">
    <property type="entry name" value="CHP02588"/>
</dbReference>
<name>A0ABS0Y488_9HYPH</name>
<proteinExistence type="predicted"/>
<keyword evidence="4" id="KW-1185">Reference proteome</keyword>
<evidence type="ECO:0000313" key="3">
    <source>
        <dbReference type="EMBL" id="MBJ6127097.1"/>
    </source>
</evidence>
<feature type="region of interest" description="Disordered" evidence="1">
    <location>
        <begin position="1"/>
        <end position="21"/>
    </location>
</feature>
<keyword evidence="2" id="KW-0812">Transmembrane</keyword>
<dbReference type="Proteomes" id="UP000620670">
    <property type="component" value="Unassembled WGS sequence"/>
</dbReference>
<keyword evidence="2" id="KW-1133">Transmembrane helix</keyword>
<sequence length="145" mass="15985">MNAPTKSPPRKSESSRQIHPGSTTSKWEWVAAACGLLLVLGTLGYIVYYALTTEAKIPDITAEAIRTEPTRGGHVVQFRARNHSSTTAAGLQITGELRQGSSVVERSEITLDYLPPFSEREGGLIFQEDPARYELRIAPKAYREP</sequence>
<evidence type="ECO:0000256" key="1">
    <source>
        <dbReference type="SAM" id="MobiDB-lite"/>
    </source>
</evidence>
<dbReference type="NCBIfam" id="TIGR02588">
    <property type="entry name" value="TIGR02588 family protein"/>
    <property type="match status" value="1"/>
</dbReference>